<keyword evidence="3" id="KW-1185">Reference proteome</keyword>
<sequence>MRNLAAENIVDDVHLDAKTSDFDSANFICFERQLDGLAQIADKGNEVSSFRSEVNAVVSENSELQSLREEVANLRAELKRITRSRFRRAQSSKRESSNARG</sequence>
<accession>A0A4Y2G2S2</accession>
<dbReference type="Proteomes" id="UP000499080">
    <property type="component" value="Unassembled WGS sequence"/>
</dbReference>
<keyword evidence="1" id="KW-0175">Coiled coil</keyword>
<reference evidence="2 3" key="1">
    <citation type="journal article" date="2019" name="Sci. Rep.">
        <title>Orb-weaving spider Araneus ventricosus genome elucidates the spidroin gene catalogue.</title>
        <authorList>
            <person name="Kono N."/>
            <person name="Nakamura H."/>
            <person name="Ohtoshi R."/>
            <person name="Moran D.A.P."/>
            <person name="Shinohara A."/>
            <person name="Yoshida Y."/>
            <person name="Fujiwara M."/>
            <person name="Mori M."/>
            <person name="Tomita M."/>
            <person name="Arakawa K."/>
        </authorList>
    </citation>
    <scope>NUCLEOTIDE SEQUENCE [LARGE SCALE GENOMIC DNA]</scope>
</reference>
<name>A0A4Y2G2S2_ARAVE</name>
<proteinExistence type="predicted"/>
<evidence type="ECO:0000313" key="3">
    <source>
        <dbReference type="Proteomes" id="UP000499080"/>
    </source>
</evidence>
<comment type="caution">
    <text evidence="2">The sequence shown here is derived from an EMBL/GenBank/DDBJ whole genome shotgun (WGS) entry which is preliminary data.</text>
</comment>
<protein>
    <submittedName>
        <fullName evidence="2">Uncharacterized protein</fullName>
    </submittedName>
</protein>
<dbReference type="Gene3D" id="1.20.58.130">
    <property type="match status" value="1"/>
</dbReference>
<organism evidence="2 3">
    <name type="scientific">Araneus ventricosus</name>
    <name type="common">Orbweaver spider</name>
    <name type="synonym">Epeira ventricosa</name>
    <dbReference type="NCBI Taxonomy" id="182803"/>
    <lineage>
        <taxon>Eukaryota</taxon>
        <taxon>Metazoa</taxon>
        <taxon>Ecdysozoa</taxon>
        <taxon>Arthropoda</taxon>
        <taxon>Chelicerata</taxon>
        <taxon>Arachnida</taxon>
        <taxon>Araneae</taxon>
        <taxon>Araneomorphae</taxon>
        <taxon>Entelegynae</taxon>
        <taxon>Araneoidea</taxon>
        <taxon>Araneidae</taxon>
        <taxon>Araneus</taxon>
    </lineage>
</organism>
<evidence type="ECO:0000313" key="2">
    <source>
        <dbReference type="EMBL" id="GBM47651.1"/>
    </source>
</evidence>
<dbReference type="OrthoDB" id="6469859at2759"/>
<dbReference type="EMBL" id="BGPR01001188">
    <property type="protein sequence ID" value="GBM47651.1"/>
    <property type="molecule type" value="Genomic_DNA"/>
</dbReference>
<feature type="coiled-coil region" evidence="1">
    <location>
        <begin position="57"/>
        <end position="84"/>
    </location>
</feature>
<evidence type="ECO:0000256" key="1">
    <source>
        <dbReference type="SAM" id="Coils"/>
    </source>
</evidence>
<dbReference type="AlphaFoldDB" id="A0A4Y2G2S2"/>
<gene>
    <name evidence="2" type="ORF">AVEN_120090_1</name>
</gene>